<evidence type="ECO:0000313" key="2">
    <source>
        <dbReference type="Proteomes" id="UP000466694"/>
    </source>
</evidence>
<proteinExistence type="predicted"/>
<accession>A0A844AEV8</accession>
<dbReference type="EMBL" id="WISZ01000155">
    <property type="protein sequence ID" value="MQX10652.1"/>
    <property type="molecule type" value="Genomic_DNA"/>
</dbReference>
<comment type="caution">
    <text evidence="1">The sequence shown here is derived from an EMBL/GenBank/DDBJ whole genome shotgun (WGS) entry which is preliminary data.</text>
</comment>
<dbReference type="AlphaFoldDB" id="A0A844AEV8"/>
<protein>
    <submittedName>
        <fullName evidence="1">Uncharacterized protein</fullName>
    </submittedName>
</protein>
<sequence>MILCLCALGPASTIGGSILNFKGSDLERLFPLGRFVRQTFPRPEYRLGYFEATAIGFNDLHFGDQAPEPRDALVDVTAEA</sequence>
<gene>
    <name evidence="1" type="ORF">GHK48_20860</name>
</gene>
<name>A0A844AEV8_RHIFR</name>
<reference evidence="1 2" key="1">
    <citation type="journal article" date="2013" name="Genome Biol.">
        <title>Comparative genomics of the core and accessory genomes of 48 Sinorhizobium strains comprising five genospecies.</title>
        <authorList>
            <person name="Sugawara M."/>
            <person name="Epstein B."/>
            <person name="Badgley B.D."/>
            <person name="Unno T."/>
            <person name="Xu L."/>
            <person name="Reese J."/>
            <person name="Gyaneshwar P."/>
            <person name="Denny R."/>
            <person name="Mudge J."/>
            <person name="Bharti A.K."/>
            <person name="Farmer A.D."/>
            <person name="May G.D."/>
            <person name="Woodward J.E."/>
            <person name="Medigue C."/>
            <person name="Vallenet D."/>
            <person name="Lajus A."/>
            <person name="Rouy Z."/>
            <person name="Martinez-Vaz B."/>
            <person name="Tiffin P."/>
            <person name="Young N.D."/>
            <person name="Sadowsky M.J."/>
        </authorList>
    </citation>
    <scope>NUCLEOTIDE SEQUENCE [LARGE SCALE GENOMIC DNA]</scope>
    <source>
        <strain evidence="1 2">USDA205</strain>
    </source>
</reference>
<dbReference type="Proteomes" id="UP000466694">
    <property type="component" value="Unassembled WGS sequence"/>
</dbReference>
<organism evidence="1 2">
    <name type="scientific">Rhizobium fredii</name>
    <name type="common">Sinorhizobium fredii</name>
    <dbReference type="NCBI Taxonomy" id="380"/>
    <lineage>
        <taxon>Bacteria</taxon>
        <taxon>Pseudomonadati</taxon>
        <taxon>Pseudomonadota</taxon>
        <taxon>Alphaproteobacteria</taxon>
        <taxon>Hyphomicrobiales</taxon>
        <taxon>Rhizobiaceae</taxon>
        <taxon>Sinorhizobium/Ensifer group</taxon>
        <taxon>Sinorhizobium</taxon>
    </lineage>
</organism>
<evidence type="ECO:0000313" key="1">
    <source>
        <dbReference type="EMBL" id="MQX10652.1"/>
    </source>
</evidence>